<dbReference type="EMBL" id="BAABDM010000012">
    <property type="protein sequence ID" value="GAA4105978.1"/>
    <property type="molecule type" value="Genomic_DNA"/>
</dbReference>
<accession>A0ABP7X6M6</accession>
<keyword evidence="2" id="KW-0378">Hydrolase</keyword>
<comment type="caution">
    <text evidence="3">The sequence shown here is derived from an EMBL/GenBank/DDBJ whole genome shotgun (WGS) entry which is preliminary data.</text>
</comment>
<name>A0ABP7X6M6_9GAMM</name>
<protein>
    <recommendedName>
        <fullName evidence="5">Polyhydroxybutyrate depolymerase</fullName>
    </recommendedName>
</protein>
<evidence type="ECO:0000313" key="4">
    <source>
        <dbReference type="Proteomes" id="UP001500392"/>
    </source>
</evidence>
<evidence type="ECO:0000256" key="1">
    <source>
        <dbReference type="ARBA" id="ARBA00022729"/>
    </source>
</evidence>
<proteinExistence type="predicted"/>
<dbReference type="SUPFAM" id="SSF53474">
    <property type="entry name" value="alpha/beta-Hydrolases"/>
    <property type="match status" value="1"/>
</dbReference>
<dbReference type="PANTHER" id="PTHR43037:SF5">
    <property type="entry name" value="FERULOYL ESTERASE"/>
    <property type="match status" value="1"/>
</dbReference>
<dbReference type="InterPro" id="IPR050955">
    <property type="entry name" value="Plant_Biomass_Hydrol_Est"/>
</dbReference>
<keyword evidence="1" id="KW-0732">Signal</keyword>
<organism evidence="3 4">
    <name type="scientific">Zhongshania borealis</name>
    <dbReference type="NCBI Taxonomy" id="889488"/>
    <lineage>
        <taxon>Bacteria</taxon>
        <taxon>Pseudomonadati</taxon>
        <taxon>Pseudomonadota</taxon>
        <taxon>Gammaproteobacteria</taxon>
        <taxon>Cellvibrionales</taxon>
        <taxon>Spongiibacteraceae</taxon>
        <taxon>Zhongshania</taxon>
    </lineage>
</organism>
<gene>
    <name evidence="3" type="ORF">GCM10022414_36080</name>
</gene>
<dbReference type="Gene3D" id="3.40.50.1820">
    <property type="entry name" value="alpha/beta hydrolase"/>
    <property type="match status" value="1"/>
</dbReference>
<dbReference type="PANTHER" id="PTHR43037">
    <property type="entry name" value="UNNAMED PRODUCT-RELATED"/>
    <property type="match status" value="1"/>
</dbReference>
<evidence type="ECO:0000256" key="2">
    <source>
        <dbReference type="ARBA" id="ARBA00022801"/>
    </source>
</evidence>
<keyword evidence="4" id="KW-1185">Reference proteome</keyword>
<evidence type="ECO:0000313" key="3">
    <source>
        <dbReference type="EMBL" id="GAA4105978.1"/>
    </source>
</evidence>
<dbReference type="Proteomes" id="UP001500392">
    <property type="component" value="Unassembled WGS sequence"/>
</dbReference>
<evidence type="ECO:0008006" key="5">
    <source>
        <dbReference type="Google" id="ProtNLM"/>
    </source>
</evidence>
<reference evidence="4" key="1">
    <citation type="journal article" date="2019" name="Int. J. Syst. Evol. Microbiol.">
        <title>The Global Catalogue of Microorganisms (GCM) 10K type strain sequencing project: providing services to taxonomists for standard genome sequencing and annotation.</title>
        <authorList>
            <consortium name="The Broad Institute Genomics Platform"/>
            <consortium name="The Broad Institute Genome Sequencing Center for Infectious Disease"/>
            <person name="Wu L."/>
            <person name="Ma J."/>
        </authorList>
    </citation>
    <scope>NUCLEOTIDE SEQUENCE [LARGE SCALE GENOMIC DNA]</scope>
    <source>
        <strain evidence="4">JCM 17304</strain>
    </source>
</reference>
<sequence>MLLIANLCIAEGGTQFDWTDANGEARNACLIKPATASDDIPLPLVVWLHPSLFPPDVILTTNILEQISTADLTGDPERPGFALLLPAGRDTEHFYPAPDDTGIGWDNWYRNLDRSSPDLNVDVAAIDHFIAEAKNSGGIDDQRIYLSGWSNGAAMAIMYSLNTPDIAAAAVYSAPNPYDDNTDPNPQIPFASELTPIYGLNNSCDVIGICYSSSKLHADLAARYPELVQQHVLVDDLQLNEVQACNALCASEDNLLSIGLVNHVRWPLAFTSDMFRFMRENPLK</sequence>
<dbReference type="InterPro" id="IPR029058">
    <property type="entry name" value="AB_hydrolase_fold"/>
</dbReference>